<gene>
    <name evidence="1" type="ORF">V5799_003665</name>
</gene>
<dbReference type="Proteomes" id="UP001321473">
    <property type="component" value="Unassembled WGS sequence"/>
</dbReference>
<keyword evidence="2" id="KW-1185">Reference proteome</keyword>
<evidence type="ECO:0000313" key="2">
    <source>
        <dbReference type="Proteomes" id="UP001321473"/>
    </source>
</evidence>
<reference evidence="1 2" key="1">
    <citation type="journal article" date="2023" name="Arcadia Sci">
        <title>De novo assembly of a long-read Amblyomma americanum tick genome.</title>
        <authorList>
            <person name="Chou S."/>
            <person name="Poskanzer K.E."/>
            <person name="Rollins M."/>
            <person name="Thuy-Boun P.S."/>
        </authorList>
    </citation>
    <scope>NUCLEOTIDE SEQUENCE [LARGE SCALE GENOMIC DNA]</scope>
    <source>
        <strain evidence="1">F_SG_1</strain>
        <tissue evidence="1">Salivary glands</tissue>
    </source>
</reference>
<dbReference type="AlphaFoldDB" id="A0AAQ4D8B3"/>
<protein>
    <submittedName>
        <fullName evidence="1">Uncharacterized protein</fullName>
    </submittedName>
</protein>
<evidence type="ECO:0000313" key="1">
    <source>
        <dbReference type="EMBL" id="KAK8758703.1"/>
    </source>
</evidence>
<organism evidence="1 2">
    <name type="scientific">Amblyomma americanum</name>
    <name type="common">Lone star tick</name>
    <dbReference type="NCBI Taxonomy" id="6943"/>
    <lineage>
        <taxon>Eukaryota</taxon>
        <taxon>Metazoa</taxon>
        <taxon>Ecdysozoa</taxon>
        <taxon>Arthropoda</taxon>
        <taxon>Chelicerata</taxon>
        <taxon>Arachnida</taxon>
        <taxon>Acari</taxon>
        <taxon>Parasitiformes</taxon>
        <taxon>Ixodida</taxon>
        <taxon>Ixodoidea</taxon>
        <taxon>Ixodidae</taxon>
        <taxon>Amblyomminae</taxon>
        <taxon>Amblyomma</taxon>
    </lineage>
</organism>
<dbReference type="EMBL" id="JARKHS020033786">
    <property type="protein sequence ID" value="KAK8758703.1"/>
    <property type="molecule type" value="Genomic_DNA"/>
</dbReference>
<accession>A0AAQ4D8B3</accession>
<sequence>MTHIDPDYDEQHVREQCSERVDLDYMLCGCASSDAYAKNKDHWEQNAKKCFTTRPASGCPGGPRGGGELRALCADVGAALYTWHLAECPSGPLLWDIKFYHHDHHH</sequence>
<name>A0AAQ4D8B3_AMBAM</name>
<comment type="caution">
    <text evidence="1">The sequence shown here is derived from an EMBL/GenBank/DDBJ whole genome shotgun (WGS) entry which is preliminary data.</text>
</comment>
<proteinExistence type="predicted"/>